<dbReference type="EMBL" id="JBHFAB010000001">
    <property type="protein sequence ID" value="MFC1415078.1"/>
    <property type="molecule type" value="Genomic_DNA"/>
</dbReference>
<dbReference type="Pfam" id="PF14016">
    <property type="entry name" value="DUF4232"/>
    <property type="match status" value="1"/>
</dbReference>
<name>A0ABV6VNA5_9ACTN</name>
<sequence>MSVQLRGLGNLRMAATVGMVLAAGAALTACQGGASGSAVVGGATVSASAAASAGAGDAGAGGAGSTAAPAPAPTTAAASGSSGGGNGGTGGGSGAGSGAAAGAAGAAATTTRCRTANLGFSFGPDSGAQAVGSQGGIDVVLTNKGGGDCTLYGFPGVDIVSKSGTHWSLARQAASVRTVTLKPGAKASFEITYMPFDSGSPGGSVAFKAADILVTPPGETHSATLKWDGFADVMDQSGATHPGTYVGPVTAGD</sequence>
<dbReference type="Proteomes" id="UP001592531">
    <property type="component" value="Unassembled WGS sequence"/>
</dbReference>
<feature type="chain" id="PRO_5045533874" evidence="2">
    <location>
        <begin position="23"/>
        <end position="253"/>
    </location>
</feature>
<evidence type="ECO:0000256" key="1">
    <source>
        <dbReference type="SAM" id="MobiDB-lite"/>
    </source>
</evidence>
<dbReference type="RefSeq" id="WP_380530179.1">
    <property type="nucleotide sequence ID" value="NZ_JBHFAB010000001.1"/>
</dbReference>
<keyword evidence="2" id="KW-0732">Signal</keyword>
<proteinExistence type="predicted"/>
<feature type="region of interest" description="Disordered" evidence="1">
    <location>
        <begin position="60"/>
        <end position="95"/>
    </location>
</feature>
<dbReference type="PROSITE" id="PS51257">
    <property type="entry name" value="PROKAR_LIPOPROTEIN"/>
    <property type="match status" value="1"/>
</dbReference>
<evidence type="ECO:0000259" key="3">
    <source>
        <dbReference type="Pfam" id="PF14016"/>
    </source>
</evidence>
<feature type="domain" description="DUF4232" evidence="3">
    <location>
        <begin position="113"/>
        <end position="232"/>
    </location>
</feature>
<organism evidence="4 5">
    <name type="scientific">Streptacidiphilus cavernicola</name>
    <dbReference type="NCBI Taxonomy" id="3342716"/>
    <lineage>
        <taxon>Bacteria</taxon>
        <taxon>Bacillati</taxon>
        <taxon>Actinomycetota</taxon>
        <taxon>Actinomycetes</taxon>
        <taxon>Kitasatosporales</taxon>
        <taxon>Streptomycetaceae</taxon>
        <taxon>Streptacidiphilus</taxon>
    </lineage>
</organism>
<feature type="compositionally biased region" description="Gly residues" evidence="1">
    <location>
        <begin position="81"/>
        <end position="95"/>
    </location>
</feature>
<feature type="signal peptide" evidence="2">
    <location>
        <begin position="1"/>
        <end position="22"/>
    </location>
</feature>
<protein>
    <submittedName>
        <fullName evidence="4">DUF4232 domain-containing protein</fullName>
    </submittedName>
</protein>
<feature type="compositionally biased region" description="Low complexity" evidence="1">
    <location>
        <begin position="65"/>
        <end position="80"/>
    </location>
</feature>
<gene>
    <name evidence="4" type="ORF">ACEZDE_00230</name>
</gene>
<reference evidence="4 5" key="1">
    <citation type="submission" date="2024-09" db="EMBL/GenBank/DDBJ databases">
        <authorList>
            <person name="Lee S.D."/>
        </authorList>
    </citation>
    <scope>NUCLEOTIDE SEQUENCE [LARGE SCALE GENOMIC DNA]</scope>
    <source>
        <strain evidence="4 5">N8-3</strain>
    </source>
</reference>
<evidence type="ECO:0000313" key="4">
    <source>
        <dbReference type="EMBL" id="MFC1415078.1"/>
    </source>
</evidence>
<keyword evidence="5" id="KW-1185">Reference proteome</keyword>
<accession>A0ABV6VNA5</accession>
<dbReference type="InterPro" id="IPR025326">
    <property type="entry name" value="DUF4232"/>
</dbReference>
<comment type="caution">
    <text evidence="4">The sequence shown here is derived from an EMBL/GenBank/DDBJ whole genome shotgun (WGS) entry which is preliminary data.</text>
</comment>
<evidence type="ECO:0000313" key="5">
    <source>
        <dbReference type="Proteomes" id="UP001592531"/>
    </source>
</evidence>
<evidence type="ECO:0000256" key="2">
    <source>
        <dbReference type="SAM" id="SignalP"/>
    </source>
</evidence>